<organism evidence="1 2">
    <name type="scientific">Clonostachys chloroleuca</name>
    <dbReference type="NCBI Taxonomy" id="1926264"/>
    <lineage>
        <taxon>Eukaryota</taxon>
        <taxon>Fungi</taxon>
        <taxon>Dikarya</taxon>
        <taxon>Ascomycota</taxon>
        <taxon>Pezizomycotina</taxon>
        <taxon>Sordariomycetes</taxon>
        <taxon>Hypocreomycetidae</taxon>
        <taxon>Hypocreales</taxon>
        <taxon>Bionectriaceae</taxon>
        <taxon>Clonostachys</taxon>
    </lineage>
</organism>
<comment type="caution">
    <text evidence="1">The sequence shown here is derived from an EMBL/GenBank/DDBJ whole genome shotgun (WGS) entry which is preliminary data.</text>
</comment>
<protein>
    <submittedName>
        <fullName evidence="1">Uncharacterized protein</fullName>
    </submittedName>
</protein>
<evidence type="ECO:0000313" key="1">
    <source>
        <dbReference type="EMBL" id="CAI6035743.1"/>
    </source>
</evidence>
<name>A0AA35LR41_9HYPO</name>
<keyword evidence="2" id="KW-1185">Reference proteome</keyword>
<reference evidence="1" key="1">
    <citation type="submission" date="2023-01" db="EMBL/GenBank/DDBJ databases">
        <authorList>
            <person name="Piombo E."/>
        </authorList>
    </citation>
    <scope>NUCLEOTIDE SEQUENCE</scope>
</reference>
<dbReference type="AlphaFoldDB" id="A0AA35LR41"/>
<accession>A0AA35LR41</accession>
<proteinExistence type="predicted"/>
<dbReference type="EMBL" id="CABFNP030000511">
    <property type="protein sequence ID" value="CAI6035743.1"/>
    <property type="molecule type" value="Genomic_DNA"/>
</dbReference>
<sequence length="244" mass="27479">MLLTELGIPSLEVYLGQQAKIYRMRMVDTPKYKELEQIRLKSPLDRVKTACNRHPFHLLFREANASIRLVEKNEFTTLKAEFTKSNDKQKDFSPSRKQLREAIKRFVSRDADDRSKSEWKSYLDAHGEGRCQGSVNGSLPAILVAGLPSFPLSAERHSGLTNSRGWATGGWKNTTNPASRLQMLGLGMESSPSLRRITAGFGRPIKLGFCERIVMEIKILNQVGYGVLVPIEARKFIIERNSGA</sequence>
<gene>
    <name evidence="1" type="ORF">CCHLO57077_00011084</name>
</gene>
<dbReference type="Proteomes" id="UP001160390">
    <property type="component" value="Unassembled WGS sequence"/>
</dbReference>
<evidence type="ECO:0000313" key="2">
    <source>
        <dbReference type="Proteomes" id="UP001160390"/>
    </source>
</evidence>